<evidence type="ECO:0000313" key="4">
    <source>
        <dbReference type="Proteomes" id="UP000751518"/>
    </source>
</evidence>
<dbReference type="EMBL" id="JAGQKZ010000005">
    <property type="protein sequence ID" value="MCA9391804.1"/>
    <property type="molecule type" value="Genomic_DNA"/>
</dbReference>
<evidence type="ECO:0000313" key="3">
    <source>
        <dbReference type="EMBL" id="MCA9391804.1"/>
    </source>
</evidence>
<dbReference type="InterPro" id="IPR004629">
    <property type="entry name" value="WecG_TagA_CpsF"/>
</dbReference>
<reference evidence="3" key="1">
    <citation type="submission" date="2020-04" db="EMBL/GenBank/DDBJ databases">
        <authorList>
            <person name="Zhang T."/>
        </authorList>
    </citation>
    <scope>NUCLEOTIDE SEQUENCE</scope>
    <source>
        <strain evidence="3">HKST-UBA03</strain>
    </source>
</reference>
<dbReference type="Pfam" id="PF03808">
    <property type="entry name" value="Glyco_tran_WecG"/>
    <property type="match status" value="1"/>
</dbReference>
<organism evidence="3 4">
    <name type="scientific">candidate division WWE3 bacterium</name>
    <dbReference type="NCBI Taxonomy" id="2053526"/>
    <lineage>
        <taxon>Bacteria</taxon>
        <taxon>Katanobacteria</taxon>
    </lineage>
</organism>
<comment type="caution">
    <text evidence="3">The sequence shown here is derived from an EMBL/GenBank/DDBJ whole genome shotgun (WGS) entry which is preliminary data.</text>
</comment>
<evidence type="ECO:0000256" key="2">
    <source>
        <dbReference type="ARBA" id="ARBA00022679"/>
    </source>
</evidence>
<dbReference type="NCBIfam" id="TIGR00696">
    <property type="entry name" value="wecG_tagA_cpsF"/>
    <property type="match status" value="1"/>
</dbReference>
<dbReference type="Proteomes" id="UP000751518">
    <property type="component" value="Unassembled WGS sequence"/>
</dbReference>
<dbReference type="GO" id="GO:0016758">
    <property type="term" value="F:hexosyltransferase activity"/>
    <property type="evidence" value="ECO:0007669"/>
    <property type="project" value="TreeGrafter"/>
</dbReference>
<name>A0A955LJU7_UNCKA</name>
<keyword evidence="2" id="KW-0808">Transferase</keyword>
<dbReference type="CDD" id="cd06533">
    <property type="entry name" value="Glyco_transf_WecG_TagA"/>
    <property type="match status" value="1"/>
</dbReference>
<dbReference type="PANTHER" id="PTHR34136">
    <property type="match status" value="1"/>
</dbReference>
<sequence>MMVEKVKILNTEISAVTLNEAVELVIGLIKEGGRFRYVVTPNPEMILEALGNKDFASALNSASLAIPDGSGVVVASAYTNREPRDSKLLEFVNTLLGFVVEEFKYALGKRPSKLTERVAGVDLVEQVLSADFKIKIYLLGGANGVASAAADQIQNTYPNAEVVGYSSGGAIDKSGLGDNDEEVVNEINALKPDLLLIAFGAPKQEMWIVHNKNRLQVSVAIGVGGTLDFFTGVQKRAPDLLQRLGLEWVWRLIGQPARVGRIFKALVIFPYYMTLNRLRMIKSNHVPQV</sequence>
<evidence type="ECO:0000256" key="1">
    <source>
        <dbReference type="ARBA" id="ARBA00022676"/>
    </source>
</evidence>
<keyword evidence="1" id="KW-0328">Glycosyltransferase</keyword>
<dbReference type="AlphaFoldDB" id="A0A955LJU7"/>
<proteinExistence type="predicted"/>
<dbReference type="PANTHER" id="PTHR34136:SF1">
    <property type="entry name" value="UDP-N-ACETYL-D-MANNOSAMINURONIC ACID TRANSFERASE"/>
    <property type="match status" value="1"/>
</dbReference>
<reference evidence="3" key="2">
    <citation type="journal article" date="2021" name="Microbiome">
        <title>Successional dynamics and alternative stable states in a saline activated sludge microbial community over 9 years.</title>
        <authorList>
            <person name="Wang Y."/>
            <person name="Ye J."/>
            <person name="Ju F."/>
            <person name="Liu L."/>
            <person name="Boyd J.A."/>
            <person name="Deng Y."/>
            <person name="Parks D.H."/>
            <person name="Jiang X."/>
            <person name="Yin X."/>
            <person name="Woodcroft B.J."/>
            <person name="Tyson G.W."/>
            <person name="Hugenholtz P."/>
            <person name="Polz M.F."/>
            <person name="Zhang T."/>
        </authorList>
    </citation>
    <scope>NUCLEOTIDE SEQUENCE</scope>
    <source>
        <strain evidence="3">HKST-UBA03</strain>
    </source>
</reference>
<protein>
    <submittedName>
        <fullName evidence="3">WecB/TagA/CpsF family glycosyltransferase</fullName>
    </submittedName>
</protein>
<gene>
    <name evidence="3" type="ORF">KC614_01200</name>
</gene>
<accession>A0A955LJU7</accession>